<name>A0AAF0ZI81_SOLVR</name>
<organism evidence="2 3">
    <name type="scientific">Solanum verrucosum</name>
    <dbReference type="NCBI Taxonomy" id="315347"/>
    <lineage>
        <taxon>Eukaryota</taxon>
        <taxon>Viridiplantae</taxon>
        <taxon>Streptophyta</taxon>
        <taxon>Embryophyta</taxon>
        <taxon>Tracheophyta</taxon>
        <taxon>Spermatophyta</taxon>
        <taxon>Magnoliopsida</taxon>
        <taxon>eudicotyledons</taxon>
        <taxon>Gunneridae</taxon>
        <taxon>Pentapetalae</taxon>
        <taxon>asterids</taxon>
        <taxon>lamiids</taxon>
        <taxon>Solanales</taxon>
        <taxon>Solanaceae</taxon>
        <taxon>Solanoideae</taxon>
        <taxon>Solaneae</taxon>
        <taxon>Solanum</taxon>
    </lineage>
</organism>
<dbReference type="Proteomes" id="UP001234989">
    <property type="component" value="Chromosome 8"/>
</dbReference>
<evidence type="ECO:0000313" key="2">
    <source>
        <dbReference type="EMBL" id="WMV40681.1"/>
    </source>
</evidence>
<evidence type="ECO:0000313" key="3">
    <source>
        <dbReference type="Proteomes" id="UP001234989"/>
    </source>
</evidence>
<gene>
    <name evidence="2" type="ORF">MTR67_034066</name>
</gene>
<sequence length="143" mass="15986">MVDEYNSIIANNTWDLVLPSTNANVIGCRWVHKVKQISDGSLDRYKARQVTQGYNKKHGLDYDQTFSPVVNPVTIQTIFTLAASKGENLVDERKEQSASRRTISRCSAISPKVTELENAEGQSKKAMELTKGRIAKWIGDPDC</sequence>
<dbReference type="InterPro" id="IPR013103">
    <property type="entry name" value="RVT_2"/>
</dbReference>
<dbReference type="EMBL" id="CP133619">
    <property type="protein sequence ID" value="WMV40681.1"/>
    <property type="molecule type" value="Genomic_DNA"/>
</dbReference>
<dbReference type="AlphaFoldDB" id="A0AAF0ZI81"/>
<protein>
    <recommendedName>
        <fullName evidence="1">Reverse transcriptase Ty1/copia-type domain-containing protein</fullName>
    </recommendedName>
</protein>
<feature type="domain" description="Reverse transcriptase Ty1/copia-type" evidence="1">
    <location>
        <begin position="11"/>
        <end position="87"/>
    </location>
</feature>
<evidence type="ECO:0000259" key="1">
    <source>
        <dbReference type="Pfam" id="PF07727"/>
    </source>
</evidence>
<reference evidence="2" key="1">
    <citation type="submission" date="2023-08" db="EMBL/GenBank/DDBJ databases">
        <title>A de novo genome assembly of Solanum verrucosum Schlechtendal, a Mexican diploid species geographically isolated from the other diploid A-genome species in potato relatives.</title>
        <authorList>
            <person name="Hosaka K."/>
        </authorList>
    </citation>
    <scope>NUCLEOTIDE SEQUENCE</scope>
    <source>
        <tissue evidence="2">Young leaves</tissue>
    </source>
</reference>
<proteinExistence type="predicted"/>
<keyword evidence="3" id="KW-1185">Reference proteome</keyword>
<dbReference type="Pfam" id="PF07727">
    <property type="entry name" value="RVT_2"/>
    <property type="match status" value="1"/>
</dbReference>
<accession>A0AAF0ZI81</accession>